<keyword evidence="1" id="KW-0808">Transferase</keyword>
<feature type="region of interest" description="Disordered" evidence="2">
    <location>
        <begin position="178"/>
        <end position="233"/>
    </location>
</feature>
<evidence type="ECO:0000256" key="2">
    <source>
        <dbReference type="SAM" id="MobiDB-lite"/>
    </source>
</evidence>
<dbReference type="CDD" id="cd02440">
    <property type="entry name" value="AdoMet_MTases"/>
    <property type="match status" value="1"/>
</dbReference>
<keyword evidence="4" id="KW-1185">Reference proteome</keyword>
<dbReference type="PANTHER" id="PTHR43861:SF3">
    <property type="entry name" value="PUTATIVE (AFU_ORTHOLOGUE AFUA_2G14390)-RELATED"/>
    <property type="match status" value="1"/>
</dbReference>
<name>A0A1X7RRW8_ZYMT9</name>
<dbReference type="Proteomes" id="UP000215127">
    <property type="component" value="Chromosome 4"/>
</dbReference>
<dbReference type="PANTHER" id="PTHR43861">
    <property type="entry name" value="TRANS-ACONITATE 2-METHYLTRANSFERASE-RELATED"/>
    <property type="match status" value="1"/>
</dbReference>
<evidence type="ECO:0008006" key="5">
    <source>
        <dbReference type="Google" id="ProtNLM"/>
    </source>
</evidence>
<proteinExistence type="predicted"/>
<dbReference type="Pfam" id="PF13489">
    <property type="entry name" value="Methyltransf_23"/>
    <property type="match status" value="1"/>
</dbReference>
<feature type="region of interest" description="Disordered" evidence="2">
    <location>
        <begin position="328"/>
        <end position="359"/>
    </location>
</feature>
<dbReference type="STRING" id="1276538.A0A1X7RRW8"/>
<feature type="compositionally biased region" description="Basic residues" evidence="2">
    <location>
        <begin position="179"/>
        <end position="189"/>
    </location>
</feature>
<dbReference type="EMBL" id="LT853695">
    <property type="protein sequence ID" value="SMQ50182.1"/>
    <property type="molecule type" value="Genomic_DNA"/>
</dbReference>
<dbReference type="InterPro" id="IPR029063">
    <property type="entry name" value="SAM-dependent_MTases_sf"/>
</dbReference>
<accession>A0A1X7RRW8</accession>
<protein>
    <recommendedName>
        <fullName evidence="5">Methyltransferase domain-containing protein</fullName>
    </recommendedName>
</protein>
<feature type="compositionally biased region" description="Polar residues" evidence="2">
    <location>
        <begin position="210"/>
        <end position="223"/>
    </location>
</feature>
<evidence type="ECO:0000313" key="4">
    <source>
        <dbReference type="Proteomes" id="UP000215127"/>
    </source>
</evidence>
<dbReference type="AlphaFoldDB" id="A0A1X7RRW8"/>
<sequence>MSAFTEANRKAFDDLSSTYNSQPWQKAISSQIGNALLAQKEWMGVPWILPTDEPGRRDIRLLDYACGTGSITQVLGPHVSTIRGIDISENMVTKYNEAASSSGLTHEQAHAVVGDLFTQTVAPDLCTSEWYNFDIAVIGLGFHHFEHPDLAIKRLAERLKSETGVLVIVDFLPFEASGHHHHHHHHGHKHDNQTDSSLNSEHADPPVASASKSTDAPASSSTEPPQPAKDVQHTVKTHGFTPSQIRDFYTAAGFTPESFDITALRESATLHLSSGPSERKIFIAKATKSPTAWQKLTNWLAGGQDTVREQFRTDRVDAQAWRPWAETGPDREVWGVGKNKEEPWGGFEQRAEKKSWNGF</sequence>
<evidence type="ECO:0000313" key="3">
    <source>
        <dbReference type="EMBL" id="SMQ50182.1"/>
    </source>
</evidence>
<organism evidence="3 4">
    <name type="scientific">Zymoseptoria tritici (strain ST99CH_3D7)</name>
    <dbReference type="NCBI Taxonomy" id="1276538"/>
    <lineage>
        <taxon>Eukaryota</taxon>
        <taxon>Fungi</taxon>
        <taxon>Dikarya</taxon>
        <taxon>Ascomycota</taxon>
        <taxon>Pezizomycotina</taxon>
        <taxon>Dothideomycetes</taxon>
        <taxon>Dothideomycetidae</taxon>
        <taxon>Mycosphaerellales</taxon>
        <taxon>Mycosphaerellaceae</taxon>
        <taxon>Zymoseptoria</taxon>
    </lineage>
</organism>
<gene>
    <name evidence="3" type="ORF">ZT3D7_G5335</name>
</gene>
<dbReference type="GO" id="GO:0016740">
    <property type="term" value="F:transferase activity"/>
    <property type="evidence" value="ECO:0007669"/>
    <property type="project" value="UniProtKB-KW"/>
</dbReference>
<evidence type="ECO:0000256" key="1">
    <source>
        <dbReference type="ARBA" id="ARBA00022679"/>
    </source>
</evidence>
<dbReference type="SUPFAM" id="SSF53335">
    <property type="entry name" value="S-adenosyl-L-methionine-dependent methyltransferases"/>
    <property type="match status" value="1"/>
</dbReference>
<dbReference type="Gene3D" id="3.40.50.150">
    <property type="entry name" value="Vaccinia Virus protein VP39"/>
    <property type="match status" value="1"/>
</dbReference>
<reference evidence="3 4" key="1">
    <citation type="submission" date="2016-06" db="EMBL/GenBank/DDBJ databases">
        <authorList>
            <person name="Kjaerup R.B."/>
            <person name="Dalgaard T.S."/>
            <person name="Juul-Madsen H.R."/>
        </authorList>
    </citation>
    <scope>NUCLEOTIDE SEQUENCE [LARGE SCALE GENOMIC DNA]</scope>
</reference>